<dbReference type="RefSeq" id="WP_006166148.1">
    <property type="nucleotide sequence ID" value="NZ_AOIN01000034.1"/>
</dbReference>
<sequence>MVDHQRTGSRRDGGRTGGNRPSGSGVGPGHGPRPRTDSGTGLESTSDSRYSIASLLSSLVPEPLARRAISVSVTSDRDVYAQDEDVSFTVTFRNRLPVSVAVPTPRRRRWGWSVNGELEASDERRYLQSAPSTFRFSAGERKEIRVTWNGRFERTAGRHEYVVPDPGEYEIRAFVATDNGRYQPTDSTVIRIR</sequence>
<proteinExistence type="predicted"/>
<feature type="domain" description="DUF7974" evidence="2">
    <location>
        <begin position="58"/>
        <end position="193"/>
    </location>
</feature>
<dbReference type="PATRIC" id="fig|1227492.4.peg.740"/>
<evidence type="ECO:0000256" key="1">
    <source>
        <dbReference type="SAM" id="MobiDB-lite"/>
    </source>
</evidence>
<keyword evidence="4" id="KW-1185">Reference proteome</keyword>
<feature type="region of interest" description="Disordered" evidence="1">
    <location>
        <begin position="1"/>
        <end position="47"/>
    </location>
</feature>
<gene>
    <name evidence="3" type="ORF">C482_03844</name>
</gene>
<dbReference type="OrthoDB" id="196304at2157"/>
<evidence type="ECO:0000259" key="2">
    <source>
        <dbReference type="Pfam" id="PF25929"/>
    </source>
</evidence>
<dbReference type="Pfam" id="PF25929">
    <property type="entry name" value="DUF7974"/>
    <property type="match status" value="1"/>
</dbReference>
<evidence type="ECO:0000313" key="3">
    <source>
        <dbReference type="EMBL" id="ELZ03123.1"/>
    </source>
</evidence>
<feature type="compositionally biased region" description="Polar residues" evidence="1">
    <location>
        <begin position="37"/>
        <end position="47"/>
    </location>
</feature>
<name>M0AYS4_9EURY</name>
<dbReference type="EMBL" id="AOIN01000034">
    <property type="protein sequence ID" value="ELZ03123.1"/>
    <property type="molecule type" value="Genomic_DNA"/>
</dbReference>
<accession>M0AYS4</accession>
<organism evidence="3 4">
    <name type="scientific">Natrialba chahannaoensis JCM 10990</name>
    <dbReference type="NCBI Taxonomy" id="1227492"/>
    <lineage>
        <taxon>Archaea</taxon>
        <taxon>Methanobacteriati</taxon>
        <taxon>Methanobacteriota</taxon>
        <taxon>Stenosarchaea group</taxon>
        <taxon>Halobacteria</taxon>
        <taxon>Halobacteriales</taxon>
        <taxon>Natrialbaceae</taxon>
        <taxon>Natrialba</taxon>
    </lineage>
</organism>
<comment type="caution">
    <text evidence="3">The sequence shown here is derived from an EMBL/GenBank/DDBJ whole genome shotgun (WGS) entry which is preliminary data.</text>
</comment>
<reference evidence="3 4" key="1">
    <citation type="journal article" date="2014" name="PLoS Genet.">
        <title>Phylogenetically driven sequencing of extremely halophilic archaea reveals strategies for static and dynamic osmo-response.</title>
        <authorList>
            <person name="Becker E.A."/>
            <person name="Seitzer P.M."/>
            <person name="Tritt A."/>
            <person name="Larsen D."/>
            <person name="Krusor M."/>
            <person name="Yao A.I."/>
            <person name="Wu D."/>
            <person name="Madern D."/>
            <person name="Eisen J.A."/>
            <person name="Darling A.E."/>
            <person name="Facciotti M.T."/>
        </authorList>
    </citation>
    <scope>NUCLEOTIDE SEQUENCE [LARGE SCALE GENOMIC DNA]</scope>
    <source>
        <strain evidence="3 4">JCM 10990</strain>
    </source>
</reference>
<dbReference type="InterPro" id="IPR058280">
    <property type="entry name" value="DUF7974"/>
</dbReference>
<dbReference type="Proteomes" id="UP000011693">
    <property type="component" value="Unassembled WGS sequence"/>
</dbReference>
<feature type="compositionally biased region" description="Basic and acidic residues" evidence="1">
    <location>
        <begin position="1"/>
        <end position="14"/>
    </location>
</feature>
<protein>
    <recommendedName>
        <fullName evidence="2">DUF7974 domain-containing protein</fullName>
    </recommendedName>
</protein>
<evidence type="ECO:0000313" key="4">
    <source>
        <dbReference type="Proteomes" id="UP000011693"/>
    </source>
</evidence>
<dbReference type="AlphaFoldDB" id="M0AYS4"/>